<feature type="transmembrane region" description="Helical" evidence="8">
    <location>
        <begin position="34"/>
        <end position="52"/>
    </location>
</feature>
<keyword evidence="11" id="KW-0808">Transferase</keyword>
<dbReference type="Pfam" id="PF02706">
    <property type="entry name" value="Wzz"/>
    <property type="match status" value="1"/>
</dbReference>
<evidence type="ECO:0000256" key="3">
    <source>
        <dbReference type="ARBA" id="ARBA00022692"/>
    </source>
</evidence>
<dbReference type="RefSeq" id="WP_009282100.1">
    <property type="nucleotide sequence ID" value="NZ_CAIT01000006.1"/>
</dbReference>
<keyword evidence="4" id="KW-0547">Nucleotide-binding</keyword>
<dbReference type="CDD" id="cd05387">
    <property type="entry name" value="BY-kinase"/>
    <property type="match status" value="1"/>
</dbReference>
<keyword evidence="12" id="KW-1185">Reference proteome</keyword>
<dbReference type="InterPro" id="IPR050445">
    <property type="entry name" value="Bact_polysacc_biosynth/exp"/>
</dbReference>
<dbReference type="SUPFAM" id="SSF52540">
    <property type="entry name" value="P-loop containing nucleoside triphosphate hydrolases"/>
    <property type="match status" value="1"/>
</dbReference>
<evidence type="ECO:0000256" key="1">
    <source>
        <dbReference type="ARBA" id="ARBA00004651"/>
    </source>
</evidence>
<comment type="subcellular location">
    <subcellularLocation>
        <location evidence="1">Cell membrane</location>
        <topology evidence="1">Multi-pass membrane protein</topology>
    </subcellularLocation>
</comment>
<evidence type="ECO:0000256" key="5">
    <source>
        <dbReference type="ARBA" id="ARBA00022840"/>
    </source>
</evidence>
<keyword evidence="5" id="KW-0067">ATP-binding</keyword>
<evidence type="ECO:0000256" key="7">
    <source>
        <dbReference type="ARBA" id="ARBA00023136"/>
    </source>
</evidence>
<evidence type="ECO:0000256" key="8">
    <source>
        <dbReference type="SAM" id="Phobius"/>
    </source>
</evidence>
<dbReference type="eggNOG" id="COG3206">
    <property type="taxonomic scope" value="Bacteria"/>
</dbReference>
<dbReference type="InterPro" id="IPR032807">
    <property type="entry name" value="GNVR"/>
</dbReference>
<dbReference type="InterPro" id="IPR003856">
    <property type="entry name" value="LPS_length_determ_N"/>
</dbReference>
<comment type="caution">
    <text evidence="11">The sequence shown here is derived from an EMBL/GenBank/DDBJ whole genome shotgun (WGS) entry which is preliminary data.</text>
</comment>
<keyword evidence="6 8" id="KW-1133">Transmembrane helix</keyword>
<evidence type="ECO:0000259" key="9">
    <source>
        <dbReference type="Pfam" id="PF02706"/>
    </source>
</evidence>
<dbReference type="NCBIfam" id="TIGR01007">
    <property type="entry name" value="eps_fam"/>
    <property type="match status" value="1"/>
</dbReference>
<dbReference type="Proteomes" id="UP000009309">
    <property type="component" value="Unassembled WGS sequence"/>
</dbReference>
<keyword evidence="2" id="KW-1003">Cell membrane</keyword>
<dbReference type="PANTHER" id="PTHR32309">
    <property type="entry name" value="TYROSINE-PROTEIN KINASE"/>
    <property type="match status" value="1"/>
</dbReference>
<dbReference type="GO" id="GO:0005886">
    <property type="term" value="C:plasma membrane"/>
    <property type="evidence" value="ECO:0007669"/>
    <property type="project" value="UniProtKB-SubCell"/>
</dbReference>
<dbReference type="STRING" id="1185876.BN8_02619"/>
<protein>
    <submittedName>
        <fullName evidence="11">Capsular exopolysaccharide family</fullName>
        <ecNumber evidence="11">2.7.10.2</ecNumber>
    </submittedName>
</protein>
<dbReference type="AlphaFoldDB" id="I2GHZ3"/>
<dbReference type="GO" id="GO:0004715">
    <property type="term" value="F:non-membrane spanning protein tyrosine kinase activity"/>
    <property type="evidence" value="ECO:0007669"/>
    <property type="project" value="UniProtKB-EC"/>
</dbReference>
<dbReference type="Gene3D" id="3.40.50.300">
    <property type="entry name" value="P-loop containing nucleotide triphosphate hydrolases"/>
    <property type="match status" value="1"/>
</dbReference>
<dbReference type="eggNOG" id="COG0489">
    <property type="taxonomic scope" value="Bacteria"/>
</dbReference>
<proteinExistence type="predicted"/>
<keyword evidence="7 8" id="KW-0472">Membrane</keyword>
<dbReference type="InterPro" id="IPR027417">
    <property type="entry name" value="P-loop_NTPase"/>
</dbReference>
<sequence>MTTSNNYTYTPYQVYESDNSPSLRVVLMRYLRHWKWFILSVVLALAGAYMYLQYQQPIYKISTSLLIKDEKKGLSEDNILKELDIFTPKKVIENEVEVLKSYSLMEKVVDGLGLDVKYYQLTSTGKREIFRESPFRLIVEKADPSLYETDLKIQLDKQKVHINDQQYVLNQSVQTPYGKLRVVTQPTSSTLSDDLLVEVSPKEEAVEDYLKKLKAEASSKASTVIVITLEDAVPEKGEAMLNELVEEYNKAAIFDKNQVAANTLKFIEDRLQLISGELTSVEKDVEIYKASEGITDLGTQAQVFLETVKQNDTDLNESSIQLAAIEDVERYIESKVTERGAAPAIVGLEDPVLIGLLSNLTELELKRDQLAQTTTEKNVLLQSLDSQINATKKSIRENIQGLKRVLVSTKRKLEATNRRLESQIRTVPSKERALLNITRQQAIKNNLYTYLLQKREETALSYASTVADSRTIDLPRSGALPIKPVKSTVFFLFGLLGLLFPVGVISAKDVLNNRVNRRSDVEEATQVPILGEVVQNKHTEPIVVLSRSKSVIAEQIRTIRTNLQFLRNDQTASQVLLFTSSISGEGKSFVSLNLGASLAIVGQPTVILEMDLRKPKLHASINILKGIGLSNYLIGEASLDDVLQLVPGHDNYYIITCGPIPPNPAELLSGPRLEQLFKELRERFRHIIVDSPPIGLVTDAQLIAPYADATLFMVRHDHTPKNYLKMVDILYKEQRFQRLNLILNAVDGGETYHYGYSYGGYYEEDSTGSKKILYKSNKSQ</sequence>
<evidence type="ECO:0000259" key="10">
    <source>
        <dbReference type="Pfam" id="PF13807"/>
    </source>
</evidence>
<organism evidence="11 12">
    <name type="scientific">Fibrisoma limi BUZ 3</name>
    <dbReference type="NCBI Taxonomy" id="1185876"/>
    <lineage>
        <taxon>Bacteria</taxon>
        <taxon>Pseudomonadati</taxon>
        <taxon>Bacteroidota</taxon>
        <taxon>Cytophagia</taxon>
        <taxon>Cytophagales</taxon>
        <taxon>Spirosomataceae</taxon>
        <taxon>Fibrisoma</taxon>
    </lineage>
</organism>
<evidence type="ECO:0000313" key="12">
    <source>
        <dbReference type="Proteomes" id="UP000009309"/>
    </source>
</evidence>
<keyword evidence="3 8" id="KW-0812">Transmembrane</keyword>
<dbReference type="EC" id="2.7.10.2" evidence="11"/>
<gene>
    <name evidence="11" type="ORF">BN8_02619</name>
</gene>
<accession>I2GHZ3</accession>
<feature type="domain" description="Tyrosine-protein kinase G-rich" evidence="10">
    <location>
        <begin position="431"/>
        <end position="508"/>
    </location>
</feature>
<evidence type="ECO:0000313" key="11">
    <source>
        <dbReference type="EMBL" id="CCH53518.1"/>
    </source>
</evidence>
<dbReference type="OrthoDB" id="9794577at2"/>
<reference evidence="11 12" key="1">
    <citation type="journal article" date="2012" name="J. Bacteriol.">
        <title>Genome Sequence of the Filamentous Bacterium Fibrisoma limi BUZ 3T.</title>
        <authorList>
            <person name="Filippini M."/>
            <person name="Qi W."/>
            <person name="Jaenicke S."/>
            <person name="Goesmann A."/>
            <person name="Smits T.H."/>
            <person name="Bagheri H.C."/>
        </authorList>
    </citation>
    <scope>NUCLEOTIDE SEQUENCE [LARGE SCALE GENOMIC DNA]</scope>
    <source>
        <strain evidence="12">BUZ 3T</strain>
    </source>
</reference>
<dbReference type="InterPro" id="IPR005702">
    <property type="entry name" value="Wzc-like_C"/>
</dbReference>
<dbReference type="PANTHER" id="PTHR32309:SF13">
    <property type="entry name" value="FERRIC ENTEROBACTIN TRANSPORT PROTEIN FEPE"/>
    <property type="match status" value="1"/>
</dbReference>
<dbReference type="GO" id="GO:0005524">
    <property type="term" value="F:ATP binding"/>
    <property type="evidence" value="ECO:0007669"/>
    <property type="project" value="UniProtKB-KW"/>
</dbReference>
<name>I2GHZ3_9BACT</name>
<evidence type="ECO:0000256" key="2">
    <source>
        <dbReference type="ARBA" id="ARBA00022475"/>
    </source>
</evidence>
<feature type="domain" description="Polysaccharide chain length determinant N-terminal" evidence="9">
    <location>
        <begin position="31"/>
        <end position="111"/>
    </location>
</feature>
<evidence type="ECO:0000256" key="6">
    <source>
        <dbReference type="ARBA" id="ARBA00022989"/>
    </source>
</evidence>
<dbReference type="Pfam" id="PF13807">
    <property type="entry name" value="GNVR"/>
    <property type="match status" value="1"/>
</dbReference>
<dbReference type="EMBL" id="CAIT01000006">
    <property type="protein sequence ID" value="CCH53518.1"/>
    <property type="molecule type" value="Genomic_DNA"/>
</dbReference>
<evidence type="ECO:0000256" key="4">
    <source>
        <dbReference type="ARBA" id="ARBA00022741"/>
    </source>
</evidence>